<organism evidence="2 3">
    <name type="scientific">Tengunoibacter tsumagoiensis</name>
    <dbReference type="NCBI Taxonomy" id="2014871"/>
    <lineage>
        <taxon>Bacteria</taxon>
        <taxon>Bacillati</taxon>
        <taxon>Chloroflexota</taxon>
        <taxon>Ktedonobacteria</taxon>
        <taxon>Ktedonobacterales</taxon>
        <taxon>Dictyobacteraceae</taxon>
        <taxon>Tengunoibacter</taxon>
    </lineage>
</organism>
<reference evidence="3" key="1">
    <citation type="submission" date="2018-12" db="EMBL/GenBank/DDBJ databases">
        <title>Tengunoibacter tsumagoiensis gen. nov., sp. nov., Dictyobacter kobayashii sp. nov., D. alpinus sp. nov., and D. joshuensis sp. nov. and description of Dictyobacteraceae fam. nov. within the order Ktedonobacterales isolated from Tengu-no-mugimeshi.</title>
        <authorList>
            <person name="Wang C.M."/>
            <person name="Zheng Y."/>
            <person name="Sakai Y."/>
            <person name="Toyoda A."/>
            <person name="Minakuchi Y."/>
            <person name="Abe K."/>
            <person name="Yokota A."/>
            <person name="Yabe S."/>
        </authorList>
    </citation>
    <scope>NUCLEOTIDE SEQUENCE [LARGE SCALE GENOMIC DNA]</scope>
    <source>
        <strain evidence="3">Uno3</strain>
    </source>
</reference>
<dbReference type="OrthoDB" id="41724at2"/>
<accession>A0A402A675</accession>
<keyword evidence="3" id="KW-1185">Reference proteome</keyword>
<dbReference type="AlphaFoldDB" id="A0A402A675"/>
<dbReference type="Gene3D" id="2.120.10.10">
    <property type="match status" value="1"/>
</dbReference>
<proteinExistence type="predicted"/>
<dbReference type="EMBL" id="BIFR01000002">
    <property type="protein sequence ID" value="GCE14491.1"/>
    <property type="molecule type" value="Genomic_DNA"/>
</dbReference>
<dbReference type="InterPro" id="IPR036278">
    <property type="entry name" value="Sialidase_sf"/>
</dbReference>
<dbReference type="InterPro" id="IPR011040">
    <property type="entry name" value="Sialidase"/>
</dbReference>
<sequence>MKLCRLLRRDNLPLLLLTIVLTITFTFLNQQQVRAQAASLFVKQVSADPYKNSDSQHQTQVEPDTFSVGSTVVSAFQSGRFVSGGGASGISWSTSFDAGLSWTGGSLKGITINDGGPYARASDAVVAYDLAHHTWLISSLGAKTTFDGVVGSTAVIVSRSSNALTWSKPVTVAASSSTQNFDKDWIVCDQHPTSPFFGRCYAQWDDGASTPWLTFMSYSDDGGLTWSTPQNLNNQTFYAQGGQPVVQPDGTVIVPLYGFDLNGVEGIYTYRSTNGGASWTDQQRIAPLTYSTTVASFYRGGSLPSAEIDQAGKVYVAWAGCYFEAQCKTDDIVMTTSTDGLSWTPLQRIPLDAIGSNVEHLTAGLAVDSTTKGDHAHLAVTYYYWANAGCSAATCQVYVGTANSTNGGSTWSQHQTLAGPMVTTDWAQTDIGAMTGDYISTSIAANFAVTVIPVSRAHTGQTFHQSMYGASTCVSGGSIPSEVLATPPATTLLQAVQKGTSAKMQYQAN</sequence>
<evidence type="ECO:0000313" key="3">
    <source>
        <dbReference type="Proteomes" id="UP000287352"/>
    </source>
</evidence>
<name>A0A402A675_9CHLR</name>
<dbReference type="CDD" id="cd15482">
    <property type="entry name" value="Sialidase_non-viral"/>
    <property type="match status" value="2"/>
</dbReference>
<dbReference type="SUPFAM" id="SSF50939">
    <property type="entry name" value="Sialidases"/>
    <property type="match status" value="1"/>
</dbReference>
<dbReference type="Proteomes" id="UP000287352">
    <property type="component" value="Unassembled WGS sequence"/>
</dbReference>
<dbReference type="RefSeq" id="WP_126582061.1">
    <property type="nucleotide sequence ID" value="NZ_BIFR01000002.1"/>
</dbReference>
<feature type="domain" description="Sialidase" evidence="1">
    <location>
        <begin position="155"/>
        <end position="374"/>
    </location>
</feature>
<protein>
    <recommendedName>
        <fullName evidence="1">Sialidase domain-containing protein</fullName>
    </recommendedName>
</protein>
<evidence type="ECO:0000313" key="2">
    <source>
        <dbReference type="EMBL" id="GCE14491.1"/>
    </source>
</evidence>
<evidence type="ECO:0000259" key="1">
    <source>
        <dbReference type="Pfam" id="PF13088"/>
    </source>
</evidence>
<gene>
    <name evidence="2" type="ORF">KTT_43500</name>
</gene>
<comment type="caution">
    <text evidence="2">The sequence shown here is derived from an EMBL/GenBank/DDBJ whole genome shotgun (WGS) entry which is preliminary data.</text>
</comment>
<dbReference type="Pfam" id="PF13088">
    <property type="entry name" value="BNR_2"/>
    <property type="match status" value="1"/>
</dbReference>